<evidence type="ECO:0000256" key="1">
    <source>
        <dbReference type="SAM" id="MobiDB-lite"/>
    </source>
</evidence>
<dbReference type="EMBL" id="GEDC01011924">
    <property type="protein sequence ID" value="JAS25374.1"/>
    <property type="molecule type" value="Transcribed_RNA"/>
</dbReference>
<feature type="compositionally biased region" description="Polar residues" evidence="1">
    <location>
        <begin position="56"/>
        <end position="67"/>
    </location>
</feature>
<feature type="non-terminal residue" evidence="2">
    <location>
        <position position="107"/>
    </location>
</feature>
<reference evidence="2" key="1">
    <citation type="submission" date="2015-12" db="EMBL/GenBank/DDBJ databases">
        <title>De novo transcriptome assembly of four potential Pierce s Disease insect vectors from Arizona vineyards.</title>
        <authorList>
            <person name="Tassone E.E."/>
        </authorList>
    </citation>
    <scope>NUCLEOTIDE SEQUENCE</scope>
</reference>
<evidence type="ECO:0000313" key="2">
    <source>
        <dbReference type="EMBL" id="JAS25374.1"/>
    </source>
</evidence>
<protein>
    <submittedName>
        <fullName evidence="2">Uncharacterized protein</fullName>
    </submittedName>
</protein>
<gene>
    <name evidence="2" type="ORF">g.44282</name>
</gene>
<organism evidence="2">
    <name type="scientific">Clastoptera arizonana</name>
    <name type="common">Arizona spittle bug</name>
    <dbReference type="NCBI Taxonomy" id="38151"/>
    <lineage>
        <taxon>Eukaryota</taxon>
        <taxon>Metazoa</taxon>
        <taxon>Ecdysozoa</taxon>
        <taxon>Arthropoda</taxon>
        <taxon>Hexapoda</taxon>
        <taxon>Insecta</taxon>
        <taxon>Pterygota</taxon>
        <taxon>Neoptera</taxon>
        <taxon>Paraneoptera</taxon>
        <taxon>Hemiptera</taxon>
        <taxon>Auchenorrhyncha</taxon>
        <taxon>Cercopoidea</taxon>
        <taxon>Clastopteridae</taxon>
        <taxon>Clastoptera</taxon>
    </lineage>
</organism>
<accession>A0A1B6DI66</accession>
<name>A0A1B6DI66_9HEMI</name>
<proteinExistence type="predicted"/>
<feature type="region of interest" description="Disordered" evidence="1">
    <location>
        <begin position="33"/>
        <end position="74"/>
    </location>
</feature>
<sequence length="107" mass="12279">TNKNTTEFINPDPHIPDSDYADYPDTDEGIFHNFPVPTEKPNQQSKKIKSEVHSPNIWNSGHHQSNLFFPGQSRPDLTKLNNQNNIKLETKPLHQNQYSIFSSNIPP</sequence>
<feature type="non-terminal residue" evidence="2">
    <location>
        <position position="1"/>
    </location>
</feature>
<dbReference type="AlphaFoldDB" id="A0A1B6DI66"/>